<dbReference type="Gene3D" id="3.90.1150.10">
    <property type="entry name" value="Aspartate Aminotransferase, domain 1"/>
    <property type="match status" value="1"/>
</dbReference>
<dbReference type="InterPro" id="IPR015424">
    <property type="entry name" value="PyrdxlP-dep_Trfase"/>
</dbReference>
<protein>
    <submittedName>
        <fullName evidence="5">L-threonine aldolase</fullName>
    </submittedName>
</protein>
<evidence type="ECO:0000256" key="2">
    <source>
        <dbReference type="ARBA" id="ARBA00006966"/>
    </source>
</evidence>
<dbReference type="GO" id="GO:0006520">
    <property type="term" value="P:amino acid metabolic process"/>
    <property type="evidence" value="ECO:0007669"/>
    <property type="project" value="InterPro"/>
</dbReference>
<feature type="domain" description="Aromatic amino acid beta-eliminating lyase/threonine aldolase" evidence="4">
    <location>
        <begin position="31"/>
        <end position="275"/>
    </location>
</feature>
<dbReference type="GO" id="GO:0016829">
    <property type="term" value="F:lyase activity"/>
    <property type="evidence" value="ECO:0007669"/>
    <property type="project" value="InterPro"/>
</dbReference>
<dbReference type="OrthoDB" id="9774495at2"/>
<dbReference type="Proteomes" id="UP000190150">
    <property type="component" value="Unassembled WGS sequence"/>
</dbReference>
<gene>
    <name evidence="5" type="ORF">SAMN05660841_00917</name>
</gene>
<dbReference type="PANTHER" id="PTHR48097">
    <property type="entry name" value="L-THREONINE ALDOLASE-RELATED"/>
    <property type="match status" value="1"/>
</dbReference>
<dbReference type="InterPro" id="IPR015422">
    <property type="entry name" value="PyrdxlP-dep_Trfase_small"/>
</dbReference>
<evidence type="ECO:0000256" key="3">
    <source>
        <dbReference type="ARBA" id="ARBA00022898"/>
    </source>
</evidence>
<accession>A0A1T5BYR5</accession>
<dbReference type="InterPro" id="IPR015421">
    <property type="entry name" value="PyrdxlP-dep_Trfase_major"/>
</dbReference>
<evidence type="ECO:0000313" key="5">
    <source>
        <dbReference type="EMBL" id="SKB52143.1"/>
    </source>
</evidence>
<keyword evidence="3" id="KW-0663">Pyridoxal phosphate</keyword>
<sequence length="343" mass="38408">MYNFKNDYSEGAHPNILNKLVTTNFVQQLGYGDDAYSLEAKEILKKEINNPHAEVYFLSGGTQTNLLVLSCLLKSHEAVISAISGHIFAHEAGAIEATGHRVITVATADGKLRPDDIKGIIESHTLRPHVVKPRLVYISNSTEIGTIYYKDELEALSNYCRQQGLLLFLDGARIGNALMASDNDLTMVDISRLTDVFYIGATKNGALLGEAVIFNDLALYPDFDYALKQKGALLAKGRILGIQFLELFREGLYFELADHANSMAMKIVKAATEEGYFFLTHSTTNQIFPILPRHIIDELLKKYLFFEWKKVDDQHSAVRLITSWATPEKVVDEFISDLKSIRS</sequence>
<dbReference type="Gene3D" id="3.40.640.10">
    <property type="entry name" value="Type I PLP-dependent aspartate aminotransferase-like (Major domain)"/>
    <property type="match status" value="1"/>
</dbReference>
<dbReference type="SUPFAM" id="SSF53383">
    <property type="entry name" value="PLP-dependent transferases"/>
    <property type="match status" value="1"/>
</dbReference>
<dbReference type="PANTHER" id="PTHR48097:SF5">
    <property type="entry name" value="LOW SPECIFICITY L-THREONINE ALDOLASE"/>
    <property type="match status" value="1"/>
</dbReference>
<dbReference type="InterPro" id="IPR001597">
    <property type="entry name" value="ArAA_b-elim_lyase/Thr_aldolase"/>
</dbReference>
<evidence type="ECO:0000259" key="4">
    <source>
        <dbReference type="Pfam" id="PF01212"/>
    </source>
</evidence>
<dbReference type="Pfam" id="PF01212">
    <property type="entry name" value="Beta_elim_lyase"/>
    <property type="match status" value="1"/>
</dbReference>
<dbReference type="AlphaFoldDB" id="A0A1T5BYR5"/>
<dbReference type="STRING" id="1513896.SAMN05660841_00917"/>
<evidence type="ECO:0000256" key="1">
    <source>
        <dbReference type="ARBA" id="ARBA00001933"/>
    </source>
</evidence>
<evidence type="ECO:0000313" key="6">
    <source>
        <dbReference type="Proteomes" id="UP000190150"/>
    </source>
</evidence>
<reference evidence="6" key="1">
    <citation type="submission" date="2017-02" db="EMBL/GenBank/DDBJ databases">
        <authorList>
            <person name="Varghese N."/>
            <person name="Submissions S."/>
        </authorList>
    </citation>
    <scope>NUCLEOTIDE SEQUENCE [LARGE SCALE GENOMIC DNA]</scope>
    <source>
        <strain evidence="6">DSM 24091</strain>
    </source>
</reference>
<proteinExistence type="inferred from homology"/>
<dbReference type="RefSeq" id="WP_079641652.1">
    <property type="nucleotide sequence ID" value="NZ_FUZF01000003.1"/>
</dbReference>
<name>A0A1T5BYR5_9SPHI</name>
<comment type="cofactor">
    <cofactor evidence="1">
        <name>pyridoxal 5'-phosphate</name>
        <dbReference type="ChEBI" id="CHEBI:597326"/>
    </cofactor>
</comment>
<organism evidence="5 6">
    <name type="scientific">Sphingobacterium nematocida</name>
    <dbReference type="NCBI Taxonomy" id="1513896"/>
    <lineage>
        <taxon>Bacteria</taxon>
        <taxon>Pseudomonadati</taxon>
        <taxon>Bacteroidota</taxon>
        <taxon>Sphingobacteriia</taxon>
        <taxon>Sphingobacteriales</taxon>
        <taxon>Sphingobacteriaceae</taxon>
        <taxon>Sphingobacterium</taxon>
    </lineage>
</organism>
<keyword evidence="6" id="KW-1185">Reference proteome</keyword>
<comment type="similarity">
    <text evidence="2">Belongs to the threonine aldolase family.</text>
</comment>
<dbReference type="EMBL" id="FUZF01000003">
    <property type="protein sequence ID" value="SKB52143.1"/>
    <property type="molecule type" value="Genomic_DNA"/>
</dbReference>